<dbReference type="AlphaFoldDB" id="A0A0G0W8R3"/>
<evidence type="ECO:0000256" key="1">
    <source>
        <dbReference type="SAM" id="Coils"/>
    </source>
</evidence>
<comment type="caution">
    <text evidence="2">The sequence shown here is derived from an EMBL/GenBank/DDBJ whole genome shotgun (WGS) entry which is preliminary data.</text>
</comment>
<accession>A0A0G0W8R3</accession>
<evidence type="ECO:0000313" key="3">
    <source>
        <dbReference type="Proteomes" id="UP000033869"/>
    </source>
</evidence>
<protein>
    <submittedName>
        <fullName evidence="2">Uncharacterized protein</fullName>
    </submittedName>
</protein>
<dbReference type="EMBL" id="LCBL01000002">
    <property type="protein sequence ID" value="KKS09389.1"/>
    <property type="molecule type" value="Genomic_DNA"/>
</dbReference>
<proteinExistence type="predicted"/>
<dbReference type="Proteomes" id="UP000033869">
    <property type="component" value="Unassembled WGS sequence"/>
</dbReference>
<sequence length="174" mass="20039">MKLESPIMPIVKLAQGGLRGGFSGLQEAKEAIILLAVESQNIYDRNRQWDEKLPFGEAVQYFNNMLPGQVSSTVKANEKLGPVLKMFLEKYSELEKDRRQYQHDLENFKNKENYLRAKIAVSILRLFEKVLLSYSATSSSEERNHALQDAANIFMVKLDEEHDVDKRFRQGEVT</sequence>
<name>A0A0G0W8R3_UNCC2</name>
<organism evidence="2 3">
    <name type="scientific">candidate division CPR2 bacterium GW2011_GWC1_41_48</name>
    <dbReference type="NCBI Taxonomy" id="1618344"/>
    <lineage>
        <taxon>Bacteria</taxon>
        <taxon>Bacteria division CPR2</taxon>
    </lineage>
</organism>
<keyword evidence="1" id="KW-0175">Coiled coil</keyword>
<reference evidence="2 3" key="1">
    <citation type="journal article" date="2015" name="Nature">
        <title>rRNA introns, odd ribosomes, and small enigmatic genomes across a large radiation of phyla.</title>
        <authorList>
            <person name="Brown C.T."/>
            <person name="Hug L.A."/>
            <person name="Thomas B.C."/>
            <person name="Sharon I."/>
            <person name="Castelle C.J."/>
            <person name="Singh A."/>
            <person name="Wilkins M.J."/>
            <person name="Williams K.H."/>
            <person name="Banfield J.F."/>
        </authorList>
    </citation>
    <scope>NUCLEOTIDE SEQUENCE [LARGE SCALE GENOMIC DNA]</scope>
</reference>
<feature type="coiled-coil region" evidence="1">
    <location>
        <begin position="84"/>
        <end position="111"/>
    </location>
</feature>
<evidence type="ECO:0000313" key="2">
    <source>
        <dbReference type="EMBL" id="KKS09389.1"/>
    </source>
</evidence>
<gene>
    <name evidence="2" type="ORF">UU65_C0002G0167</name>
</gene>